<dbReference type="NCBIfam" id="TIGR00125">
    <property type="entry name" value="cyt_tran_rel"/>
    <property type="match status" value="1"/>
</dbReference>
<dbReference type="NCBIfam" id="TIGR00124">
    <property type="entry name" value="cit_ly_ligase"/>
    <property type="match status" value="1"/>
</dbReference>
<dbReference type="InterPro" id="IPR005216">
    <property type="entry name" value="Citrate_lyase_ligase"/>
</dbReference>
<keyword evidence="6" id="KW-1185">Reference proteome</keyword>
<proteinExistence type="predicted"/>
<dbReference type="PIRSF" id="PIRSF005751">
    <property type="entry name" value="Acet_citr_lig"/>
    <property type="match status" value="1"/>
</dbReference>
<evidence type="ECO:0000313" key="5">
    <source>
        <dbReference type="EMBL" id="RHW51155.1"/>
    </source>
</evidence>
<evidence type="ECO:0000259" key="4">
    <source>
        <dbReference type="SMART" id="SM00764"/>
    </source>
</evidence>
<comment type="caution">
    <text evidence="5">The sequence shown here is derived from an EMBL/GenBank/DDBJ whole genome shotgun (WGS) entry which is preliminary data.</text>
</comment>
<dbReference type="Proteomes" id="UP000284109">
    <property type="component" value="Unassembled WGS sequence"/>
</dbReference>
<evidence type="ECO:0000313" key="6">
    <source>
        <dbReference type="Proteomes" id="UP000284109"/>
    </source>
</evidence>
<dbReference type="EC" id="6.2.1.22" evidence="3"/>
<protein>
    <recommendedName>
        <fullName evidence="3">[Citrate [pro-3S]-lyase] ligase</fullName>
        <ecNumber evidence="3">6.2.1.22</ecNumber>
    </recommendedName>
</protein>
<comment type="function">
    <text evidence="3">Acetylation of prosthetic group (2-(5''-phosphoribosyl)-3'-dephosphocoenzyme-A) of the gamma subunit of citrate lyase.</text>
</comment>
<dbReference type="Pfam" id="PF08218">
    <property type="entry name" value="Citrate_ly_lig"/>
    <property type="match status" value="1"/>
</dbReference>
<evidence type="ECO:0000256" key="1">
    <source>
        <dbReference type="ARBA" id="ARBA00022741"/>
    </source>
</evidence>
<accession>A0A3R6YT24</accession>
<reference evidence="5 6" key="1">
    <citation type="submission" date="2018-07" db="EMBL/GenBank/DDBJ databases">
        <title>Genome sequences of six Lactobacillus spp. isolated from bumble bee guts.</title>
        <authorList>
            <person name="Motta E.V.S."/>
            <person name="Moran N.A."/>
        </authorList>
    </citation>
    <scope>NUCLEOTIDE SEQUENCE [LARGE SCALE GENOMIC DNA]</scope>
    <source>
        <strain evidence="5 6">BI-1.1</strain>
    </source>
</reference>
<dbReference type="InterPro" id="IPR014729">
    <property type="entry name" value="Rossmann-like_a/b/a_fold"/>
</dbReference>
<dbReference type="PANTHER" id="PTHR40599:SF1">
    <property type="entry name" value="[CITRATE [PRO-3S]-LYASE] LIGASE"/>
    <property type="match status" value="1"/>
</dbReference>
<dbReference type="GO" id="GO:0016829">
    <property type="term" value="F:lyase activity"/>
    <property type="evidence" value="ECO:0007669"/>
    <property type="project" value="UniProtKB-KW"/>
</dbReference>
<dbReference type="EMBL" id="QOCR01000002">
    <property type="protein sequence ID" value="RHW51155.1"/>
    <property type="molecule type" value="Genomic_DNA"/>
</dbReference>
<dbReference type="SUPFAM" id="SSF52374">
    <property type="entry name" value="Nucleotidylyl transferase"/>
    <property type="match status" value="1"/>
</dbReference>
<keyword evidence="3 5" id="KW-0436">Ligase</keyword>
<feature type="domain" description="Citrate lyase ligase C-terminal" evidence="4">
    <location>
        <begin position="149"/>
        <end position="330"/>
    </location>
</feature>
<name>A0A3R6YT24_9LACO</name>
<dbReference type="OrthoDB" id="9779753at2"/>
<dbReference type="PANTHER" id="PTHR40599">
    <property type="entry name" value="[CITRATE [PRO-3S]-LYASE] LIGASE"/>
    <property type="match status" value="1"/>
</dbReference>
<dbReference type="RefSeq" id="WP_118900567.1">
    <property type="nucleotide sequence ID" value="NZ_QOCR01000002.1"/>
</dbReference>
<dbReference type="GO" id="GO:0008771">
    <property type="term" value="F:[citrate (pro-3S)-lyase] ligase activity"/>
    <property type="evidence" value="ECO:0007669"/>
    <property type="project" value="UniProtKB-EC"/>
</dbReference>
<evidence type="ECO:0000256" key="2">
    <source>
        <dbReference type="ARBA" id="ARBA00022840"/>
    </source>
</evidence>
<comment type="catalytic activity">
    <reaction evidence="3">
        <text>holo-[citrate lyase ACP] + acetate + ATP = acetyl-[citrate lyase ACP] + AMP + diphosphate</text>
        <dbReference type="Rhea" id="RHEA:23788"/>
        <dbReference type="Rhea" id="RHEA-COMP:10158"/>
        <dbReference type="Rhea" id="RHEA-COMP:13710"/>
        <dbReference type="ChEBI" id="CHEBI:30089"/>
        <dbReference type="ChEBI" id="CHEBI:30616"/>
        <dbReference type="ChEBI" id="CHEBI:33019"/>
        <dbReference type="ChEBI" id="CHEBI:82683"/>
        <dbReference type="ChEBI" id="CHEBI:137976"/>
        <dbReference type="ChEBI" id="CHEBI:456215"/>
        <dbReference type="EC" id="6.2.1.22"/>
    </reaction>
</comment>
<dbReference type="InterPro" id="IPR013166">
    <property type="entry name" value="Citrate_lyase_ligase_C"/>
</dbReference>
<dbReference type="Gene3D" id="3.40.50.620">
    <property type="entry name" value="HUPs"/>
    <property type="match status" value="1"/>
</dbReference>
<dbReference type="SMART" id="SM00764">
    <property type="entry name" value="Citrate_ly_lig"/>
    <property type="match status" value="1"/>
</dbReference>
<sequence length="350" mass="39488">MAIVELNLQLSDVKNSWQQFLEERGINNFSPAEVQQLDLTLGLYEDNQLVATASAAHNVIKYVGVCQLDSTPGARFNQIISELTSRLYQRQFFHLFVFTKIQYSSSFQHVGFHELAHSHQAAFLETGTPDIHDYLDQLPQVKSLPTQKIGGIVMNANPFTSGHRYLVEQALQQCDYVYVFVVNTDASLFSTAERLQLVQAGLQDLPHAIVISGGDYMVSYATFPAYFLKSDQNTTEYQTTLDAHIFRDLIAPACQITLRFVGTEPLSPTTAIYNRVLAEELPPQVTLKVIERKQDQQQKVISASAVRQMIAQNNLKELKSLVPISTYQFIKDNLKQLQVRIQKGMKINGN</sequence>
<dbReference type="GO" id="GO:0005524">
    <property type="term" value="F:ATP binding"/>
    <property type="evidence" value="ECO:0007669"/>
    <property type="project" value="UniProtKB-UniRule"/>
</dbReference>
<keyword evidence="5" id="KW-0456">Lyase</keyword>
<dbReference type="InterPro" id="IPR004821">
    <property type="entry name" value="Cyt_trans-like"/>
</dbReference>
<gene>
    <name evidence="5" type="primary">citC</name>
    <name evidence="5" type="ORF">DS831_03780</name>
</gene>
<keyword evidence="1 3" id="KW-0547">Nucleotide-binding</keyword>
<evidence type="ECO:0000256" key="3">
    <source>
        <dbReference type="PIRNR" id="PIRNR005751"/>
    </source>
</evidence>
<dbReference type="AlphaFoldDB" id="A0A3R6YT24"/>
<keyword evidence="2 3" id="KW-0067">ATP-binding</keyword>
<organism evidence="5 6">
    <name type="scientific">Bombilactobacillus bombi</name>
    <dbReference type="NCBI Taxonomy" id="1303590"/>
    <lineage>
        <taxon>Bacteria</taxon>
        <taxon>Bacillati</taxon>
        <taxon>Bacillota</taxon>
        <taxon>Bacilli</taxon>
        <taxon>Lactobacillales</taxon>
        <taxon>Lactobacillaceae</taxon>
        <taxon>Bombilactobacillus</taxon>
    </lineage>
</organism>